<dbReference type="EMBL" id="JAPFFF010000013">
    <property type="protein sequence ID" value="KAK8871434.1"/>
    <property type="molecule type" value="Genomic_DNA"/>
</dbReference>
<gene>
    <name evidence="1" type="ORF">M9Y10_007162</name>
</gene>
<protein>
    <recommendedName>
        <fullName evidence="3">BACK domain-containing protein</fullName>
    </recommendedName>
</protein>
<sequence>MRKASFMLSASGIGNVSFEIYTDQQFRLIAGSSEIVLLAPYFDFLSPRIAKIHAIDPTFDSLIISKSETSSSLLSDEIKILLYILIKGGKIEIDYETSLKLRIISLILENEDLYQNIEKLFPICKDNLDSPINYLINLYQYELYSNEFKLREDECIKFISNNFYKYDKTELLKLPKTILYLILSNKGLVIQSEDFLFDFINDIFASNANEDPEIEISSFYELIDLYFLSQEKFILFINQLKIDQINSQIWKTIQNTLTMKLSSVNQRKYSNHVHKVYCPFNGKDRFNGVIKYLSNECKGNVVDKGVVKISYTSQGVGVWNRPNQSEDPRELVELDNMQKYFDSFATQGSVGTNYLKYDFIDKRIKLTSYSAKSRPDHGKGAAHLMNWFIEGTNDDSNDQNWVRLDTKPNDHSLDDKGAENTFDIASNISENDFFRFFRIGCIKNSYGNNGIVLAAFEFFGTLQTK</sequence>
<reference evidence="1 2" key="1">
    <citation type="submission" date="2024-04" db="EMBL/GenBank/DDBJ databases">
        <title>Tritrichomonas musculus Genome.</title>
        <authorList>
            <person name="Alves-Ferreira E."/>
            <person name="Grigg M."/>
            <person name="Lorenzi H."/>
            <person name="Galac M."/>
        </authorList>
    </citation>
    <scope>NUCLEOTIDE SEQUENCE [LARGE SCALE GENOMIC DNA]</scope>
    <source>
        <strain evidence="1 2">EAF2021</strain>
    </source>
</reference>
<proteinExistence type="predicted"/>
<evidence type="ECO:0000313" key="1">
    <source>
        <dbReference type="EMBL" id="KAK8871434.1"/>
    </source>
</evidence>
<accession>A0ABR2J0U4</accession>
<comment type="caution">
    <text evidence="1">The sequence shown here is derived from an EMBL/GenBank/DDBJ whole genome shotgun (WGS) entry which is preliminary data.</text>
</comment>
<keyword evidence="2" id="KW-1185">Reference proteome</keyword>
<dbReference type="Proteomes" id="UP001470230">
    <property type="component" value="Unassembled WGS sequence"/>
</dbReference>
<evidence type="ECO:0000313" key="2">
    <source>
        <dbReference type="Proteomes" id="UP001470230"/>
    </source>
</evidence>
<evidence type="ECO:0008006" key="3">
    <source>
        <dbReference type="Google" id="ProtNLM"/>
    </source>
</evidence>
<organism evidence="1 2">
    <name type="scientific">Tritrichomonas musculus</name>
    <dbReference type="NCBI Taxonomy" id="1915356"/>
    <lineage>
        <taxon>Eukaryota</taxon>
        <taxon>Metamonada</taxon>
        <taxon>Parabasalia</taxon>
        <taxon>Tritrichomonadida</taxon>
        <taxon>Tritrichomonadidae</taxon>
        <taxon>Tritrichomonas</taxon>
    </lineage>
</organism>
<name>A0ABR2J0U4_9EUKA</name>